<comment type="caution">
    <text evidence="1">The sequence shown here is derived from an EMBL/GenBank/DDBJ whole genome shotgun (WGS) entry which is preliminary data.</text>
</comment>
<dbReference type="AlphaFoldDB" id="A0A1B9NDF1"/>
<dbReference type="STRING" id="904291.A7J15_03550"/>
<accession>A0A1B9NDF1</accession>
<sequence>MSDAVRDADDPAVQTRRRAYERVATDAVELIENLVHDAPPPLPARESAAAPPPARRRGRPLAAASLTASVFGLTLSWLMPLAMPVSILGSVLAIIALRRTWEQREPAWWGLGLGIAGAACASFWVGWIITQLNAVSAG</sequence>
<dbReference type="RefSeq" id="WP_067024616.1">
    <property type="nucleotide sequence ID" value="NZ_CP038256.1"/>
</dbReference>
<dbReference type="OrthoDB" id="5084049at2"/>
<evidence type="ECO:0000313" key="2">
    <source>
        <dbReference type="Proteomes" id="UP000093355"/>
    </source>
</evidence>
<protein>
    <submittedName>
        <fullName evidence="1">Uncharacterized protein</fullName>
    </submittedName>
</protein>
<dbReference type="Proteomes" id="UP000093355">
    <property type="component" value="Unassembled WGS sequence"/>
</dbReference>
<proteinExistence type="predicted"/>
<dbReference type="EMBL" id="LXMD01000021">
    <property type="protein sequence ID" value="OCG74620.1"/>
    <property type="molecule type" value="Genomic_DNA"/>
</dbReference>
<name>A0A1B9NDF1_9MICO</name>
<gene>
    <name evidence="1" type="ORF">A7J15_03550</name>
</gene>
<organism evidence="1 2">
    <name type="scientific">Microbacterium sediminis</name>
    <dbReference type="NCBI Taxonomy" id="904291"/>
    <lineage>
        <taxon>Bacteria</taxon>
        <taxon>Bacillati</taxon>
        <taxon>Actinomycetota</taxon>
        <taxon>Actinomycetes</taxon>
        <taxon>Micrococcales</taxon>
        <taxon>Microbacteriaceae</taxon>
        <taxon>Microbacterium</taxon>
    </lineage>
</organism>
<reference evidence="1 2" key="1">
    <citation type="submission" date="2016-05" db="EMBL/GenBank/DDBJ databases">
        <authorList>
            <person name="Lavstsen T."/>
            <person name="Jespersen J.S."/>
        </authorList>
    </citation>
    <scope>NUCLEOTIDE SEQUENCE [LARGE SCALE GENOMIC DNA]</scope>
    <source>
        <strain evidence="1 2">YLB-01</strain>
    </source>
</reference>
<evidence type="ECO:0000313" key="1">
    <source>
        <dbReference type="EMBL" id="OCG74620.1"/>
    </source>
</evidence>
<keyword evidence="2" id="KW-1185">Reference proteome</keyword>